<comment type="function">
    <text evidence="1 9">This protein is a component of the acetyl coenzyme A carboxylase complex; first, biotin carboxylase catalyzes the carboxylation of the carrier protein and then the transcarboxylase transfers the carboxyl group to form malonyl-CoA.</text>
</comment>
<keyword evidence="5 9" id="KW-0276">Fatty acid metabolism</keyword>
<evidence type="ECO:0000256" key="3">
    <source>
        <dbReference type="ARBA" id="ARBA00017562"/>
    </source>
</evidence>
<dbReference type="PANTHER" id="PTHR45266">
    <property type="entry name" value="OXALOACETATE DECARBOXYLASE ALPHA CHAIN"/>
    <property type="match status" value="1"/>
</dbReference>
<evidence type="ECO:0000256" key="5">
    <source>
        <dbReference type="ARBA" id="ARBA00022832"/>
    </source>
</evidence>
<evidence type="ECO:0000256" key="9">
    <source>
        <dbReference type="RuleBase" id="RU364072"/>
    </source>
</evidence>
<dbReference type="UniPathway" id="UPA00094"/>
<evidence type="ECO:0000256" key="6">
    <source>
        <dbReference type="ARBA" id="ARBA00023098"/>
    </source>
</evidence>
<comment type="caution">
    <text evidence="11">The sequence shown here is derived from an EMBL/GenBank/DDBJ whole genome shotgun (WGS) entry which is preliminary data.</text>
</comment>
<evidence type="ECO:0000256" key="1">
    <source>
        <dbReference type="ARBA" id="ARBA00003761"/>
    </source>
</evidence>
<evidence type="ECO:0000256" key="7">
    <source>
        <dbReference type="ARBA" id="ARBA00023160"/>
    </source>
</evidence>
<protein>
    <recommendedName>
        <fullName evidence="3 9">Biotin carboxyl carrier protein of acetyl-CoA carboxylase</fullName>
    </recommendedName>
</protein>
<reference evidence="11 12" key="1">
    <citation type="submission" date="2017-07" db="EMBL/GenBank/DDBJ databases">
        <title>Niveispirillum cyanobacteriorum sp. nov., isolated from cyanobacterial aggregates in a eutrophic lake.</title>
        <authorList>
            <person name="Cai H."/>
        </authorList>
    </citation>
    <scope>NUCLEOTIDE SEQUENCE [LARGE SCALE GENOMIC DNA]</scope>
    <source>
        <strain evidence="12">TH1-14</strain>
    </source>
</reference>
<sequence length="156" mass="16095">MSSFDLDAKFVRTMAKLLEESGLTEMEYSEGERRIRLSRAAPPAPMGYAPAYAPAPVAAPAAAPAAAPVAAAAVAPAQHPGAVKSPMVGTAYMASEPSAPPFVKEGDTVKAGQTILIIEAMKVMNPIKAPKGGTVTQILVANAQPVEFGQPLLIIE</sequence>
<keyword evidence="12" id="KW-1185">Reference proteome</keyword>
<dbReference type="GO" id="GO:0003989">
    <property type="term" value="F:acetyl-CoA carboxylase activity"/>
    <property type="evidence" value="ECO:0007669"/>
    <property type="project" value="InterPro"/>
</dbReference>
<dbReference type="RefSeq" id="WP_094452660.1">
    <property type="nucleotide sequence ID" value="NZ_NOXU01000011.1"/>
</dbReference>
<dbReference type="InterPro" id="IPR001249">
    <property type="entry name" value="AcCoA_biotinCC"/>
</dbReference>
<dbReference type="InterPro" id="IPR000089">
    <property type="entry name" value="Biotin_lipoyl"/>
</dbReference>
<dbReference type="Gene3D" id="2.40.50.100">
    <property type="match status" value="1"/>
</dbReference>
<dbReference type="GO" id="GO:0006633">
    <property type="term" value="P:fatty acid biosynthetic process"/>
    <property type="evidence" value="ECO:0007669"/>
    <property type="project" value="UniProtKB-UniPathway"/>
</dbReference>
<dbReference type="InterPro" id="IPR011053">
    <property type="entry name" value="Single_hybrid_motif"/>
</dbReference>
<evidence type="ECO:0000256" key="4">
    <source>
        <dbReference type="ARBA" id="ARBA00022516"/>
    </source>
</evidence>
<dbReference type="FunFam" id="2.40.50.100:FF:000003">
    <property type="entry name" value="Acetyl-CoA carboxylase biotin carboxyl carrier protein"/>
    <property type="match status" value="1"/>
</dbReference>
<dbReference type="PANTHER" id="PTHR45266:SF3">
    <property type="entry name" value="OXALOACETATE DECARBOXYLASE ALPHA CHAIN"/>
    <property type="match status" value="1"/>
</dbReference>
<dbReference type="PROSITE" id="PS50968">
    <property type="entry name" value="BIOTINYL_LIPOYL"/>
    <property type="match status" value="1"/>
</dbReference>
<organism evidence="11 12">
    <name type="scientific">Niveispirillum lacus</name>
    <dbReference type="NCBI Taxonomy" id="1981099"/>
    <lineage>
        <taxon>Bacteria</taxon>
        <taxon>Pseudomonadati</taxon>
        <taxon>Pseudomonadota</taxon>
        <taxon>Alphaproteobacteria</taxon>
        <taxon>Rhodospirillales</taxon>
        <taxon>Azospirillaceae</taxon>
        <taxon>Niveispirillum</taxon>
    </lineage>
</organism>
<comment type="pathway">
    <text evidence="2 9">Lipid metabolism; fatty acid biosynthesis.</text>
</comment>
<proteinExistence type="predicted"/>
<feature type="domain" description="Lipoyl-binding" evidence="10">
    <location>
        <begin position="80"/>
        <end position="156"/>
    </location>
</feature>
<dbReference type="InterPro" id="IPR050709">
    <property type="entry name" value="Biotin_Carboxyl_Carrier/Decarb"/>
</dbReference>
<keyword evidence="6 9" id="KW-0443">Lipid metabolism</keyword>
<dbReference type="NCBIfam" id="TIGR00531">
    <property type="entry name" value="BCCP"/>
    <property type="match status" value="1"/>
</dbReference>
<dbReference type="GO" id="GO:0009317">
    <property type="term" value="C:acetyl-CoA carboxylase complex"/>
    <property type="evidence" value="ECO:0007669"/>
    <property type="project" value="InterPro"/>
</dbReference>
<keyword evidence="7 9" id="KW-0275">Fatty acid biosynthesis</keyword>
<gene>
    <name evidence="11" type="primary">accB</name>
    <name evidence="11" type="ORF">CHU95_00545</name>
</gene>
<keyword evidence="4 9" id="KW-0444">Lipid biosynthesis</keyword>
<evidence type="ECO:0000256" key="2">
    <source>
        <dbReference type="ARBA" id="ARBA00005194"/>
    </source>
</evidence>
<dbReference type="EMBL" id="NOXU01000011">
    <property type="protein sequence ID" value="OYQ37688.1"/>
    <property type="molecule type" value="Genomic_DNA"/>
</dbReference>
<dbReference type="SUPFAM" id="SSF51230">
    <property type="entry name" value="Single hybrid motif"/>
    <property type="match status" value="1"/>
</dbReference>
<dbReference type="Proteomes" id="UP000216998">
    <property type="component" value="Unassembled WGS sequence"/>
</dbReference>
<evidence type="ECO:0000259" key="10">
    <source>
        <dbReference type="PROSITE" id="PS50968"/>
    </source>
</evidence>
<keyword evidence="8 9" id="KW-0092">Biotin</keyword>
<dbReference type="Pfam" id="PF00364">
    <property type="entry name" value="Biotin_lipoyl"/>
    <property type="match status" value="1"/>
</dbReference>
<dbReference type="CDD" id="cd06850">
    <property type="entry name" value="biotinyl_domain"/>
    <property type="match status" value="1"/>
</dbReference>
<dbReference type="OrthoDB" id="9811735at2"/>
<dbReference type="PRINTS" id="PR01071">
    <property type="entry name" value="ACOABIOTINCC"/>
</dbReference>
<name>A0A255Z892_9PROT</name>
<evidence type="ECO:0000256" key="8">
    <source>
        <dbReference type="ARBA" id="ARBA00023267"/>
    </source>
</evidence>
<dbReference type="AlphaFoldDB" id="A0A255Z892"/>
<dbReference type="PROSITE" id="PS00188">
    <property type="entry name" value="BIOTIN"/>
    <property type="match status" value="1"/>
</dbReference>
<dbReference type="InterPro" id="IPR001882">
    <property type="entry name" value="Biotin_BS"/>
</dbReference>
<accession>A0A255Z892</accession>
<evidence type="ECO:0000313" key="12">
    <source>
        <dbReference type="Proteomes" id="UP000216998"/>
    </source>
</evidence>
<evidence type="ECO:0000313" key="11">
    <source>
        <dbReference type="EMBL" id="OYQ37688.1"/>
    </source>
</evidence>